<feature type="compositionally biased region" description="Basic and acidic residues" evidence="4">
    <location>
        <begin position="1261"/>
        <end position="1275"/>
    </location>
</feature>
<evidence type="ECO:0000256" key="2">
    <source>
        <dbReference type="ARBA" id="ARBA00007690"/>
    </source>
</evidence>
<proteinExistence type="inferred from homology"/>
<dbReference type="SUPFAM" id="SSF48371">
    <property type="entry name" value="ARM repeat"/>
    <property type="match status" value="1"/>
</dbReference>
<feature type="compositionally biased region" description="Basic and acidic residues" evidence="4">
    <location>
        <begin position="1142"/>
        <end position="1159"/>
    </location>
</feature>
<keyword evidence="8" id="KW-1185">Reference proteome</keyword>
<dbReference type="PANTHER" id="PTHR48287:SF1">
    <property type="entry name" value="ARM REPEAT SUPERFAMILY PROTEIN"/>
    <property type="match status" value="1"/>
</dbReference>
<feature type="compositionally biased region" description="Acidic residues" evidence="4">
    <location>
        <begin position="1063"/>
        <end position="1076"/>
    </location>
</feature>
<dbReference type="EMBL" id="CAJHNH020000727">
    <property type="protein sequence ID" value="CAG5119515.1"/>
    <property type="molecule type" value="Genomic_DNA"/>
</dbReference>
<protein>
    <recommendedName>
        <fullName evidence="9">RRP12-like protein</fullName>
    </recommendedName>
</protein>
<sequence>MKVATKQDKPFNRKFGNAKPKAKMKLSKKKLPKSSSSNPTVKKFREAAKRSAVGGHFPNIGSTKATLNQQLGNGLTLEALEKHNAAIGEFTEASLQDDAASIGGTTFNTWATNLTGCTNVTFNRVHRYINSSSSVQKEILAVLAAVTEVIKEKGGEGKDVQYFGVLVSSLQEADKTDTKMAMAHLLSIVIKKVPLAVLQSRFSQVVKVLLDVITDCVKQETFSPLKAALSCLASLLRVQDVNRWTEPSTEHAYRALLAFVSHRKPKLRKAAHTAVKIVLRGSLLMQQTPAPPFHPAAPLTAQHCLKLIESSKGPSSKVEILHILSLLKDILSLCPHSNVKSLCESLLKIMTLTDLVVRSTCMEVLHRLFTAKPTSKIMPADMNGQIITALYDYQPSEKDGQPMIAWLKVMEAAAVNLASQDAELGINHLPRLFSTCMTCLLSDRHDVAKAAVATMKALLLECLEPNKEVILAKKANSQTVTALQKVMKSLETGLSYQFHSMWGLVFQLWSTVFLAVGKIIPEMLLKCLSSMGDLRDTPHFSYKVEMDHAIGSAVKAMGPRLVLKAIPLGITGDHDNLEFPRAWLLPVIRDNITHTELGFFTSYFLPLAARFKNIAEVSARNNQIAKSKAYETLQLQIWSMLKGFCDHPTDLKQSFQGIAKTLGTALSDREDLRMDVMSALRSLIMCSLDSDSDKAEIGRFAKNFLPILFNLFTTPGLNDGMHLAVLETVKKYLLVSDSKLLSAFLDKCLEKMGDLEVNIYRNIALLDLAIAMIPYADPTRLNQMFELALPRVQSDDKTIQKKSYRVLEEICSGKTAGCRDLLSSNLDKITETLLHSLSKSSPSSKAPRLRCLIHVYKNLQEKNMYIFMATLPEAILCTKEIGVKARAAAYELIIVMSETYIRWHGDVTEKESLGEFVNKVLAGLAGSPHMISATLLALTRIVYHYKDKLAGAVLDNMIDSVCLLLASKTREIIKTALGFVKVILSAYENTVLAAHLKDLLNSLHEIAVKGNMRRLTKIIYLKLIKRFGYELIVNLTQEGVHKLLKNIHKSQERAKRKEKEDAGSEDEDEESDDEDQITAQPESIDDLLKDTDSEMDDDDSKKTRVKKGKKRHGKDAWLMETGDDGIVDFMDPTASKQVFATKPKDNSGDKKTEDKERGFKLSADGRLIITQDEEEKEKGRKRSGNEDDNEDELEELLAAMGGELRNKTKKRKMDAAAPGDSDDGNEPSTSKYKAGGSGIHRPTAQESRQPKEKSAAFGQDYRAKRASGDMKKKGQPDPFAYVPLDFKSLNKRKQMKVKGSFKNLVKGAKKGAASGMKFKARRGKKQ</sequence>
<dbReference type="OrthoDB" id="2192888at2759"/>
<feature type="domain" description="RRP12 HEAT" evidence="5">
    <location>
        <begin position="442"/>
        <end position="714"/>
    </location>
</feature>
<name>A0A8S3YV60_9EUPU</name>
<evidence type="ECO:0000313" key="7">
    <source>
        <dbReference type="EMBL" id="CAG5119515.1"/>
    </source>
</evidence>
<feature type="region of interest" description="Disordered" evidence="4">
    <location>
        <begin position="1"/>
        <end position="42"/>
    </location>
</feature>
<dbReference type="GO" id="GO:0005634">
    <property type="term" value="C:nucleus"/>
    <property type="evidence" value="ECO:0007669"/>
    <property type="project" value="UniProtKB-SubCell"/>
</dbReference>
<feature type="compositionally biased region" description="Acidic residues" evidence="4">
    <location>
        <begin position="1186"/>
        <end position="1195"/>
    </location>
</feature>
<evidence type="ECO:0000259" key="6">
    <source>
        <dbReference type="Pfam" id="PF25772"/>
    </source>
</evidence>
<evidence type="ECO:0008006" key="9">
    <source>
        <dbReference type="Google" id="ProtNLM"/>
    </source>
</evidence>
<feature type="region of interest" description="Disordered" evidence="4">
    <location>
        <begin position="1050"/>
        <end position="1112"/>
    </location>
</feature>
<evidence type="ECO:0000256" key="3">
    <source>
        <dbReference type="ARBA" id="ARBA00023242"/>
    </source>
</evidence>
<evidence type="ECO:0000313" key="8">
    <source>
        <dbReference type="Proteomes" id="UP000678393"/>
    </source>
</evidence>
<reference evidence="7" key="1">
    <citation type="submission" date="2021-04" db="EMBL/GenBank/DDBJ databases">
        <authorList>
            <consortium name="Molecular Ecology Group"/>
        </authorList>
    </citation>
    <scope>NUCLEOTIDE SEQUENCE</scope>
</reference>
<comment type="similarity">
    <text evidence="2">Belongs to the RRP12 family.</text>
</comment>
<dbReference type="PANTHER" id="PTHR48287">
    <property type="entry name" value="ARM REPEAT SUPERFAMILY PROTEIN"/>
    <property type="match status" value="1"/>
</dbReference>
<evidence type="ECO:0000259" key="5">
    <source>
        <dbReference type="Pfam" id="PF08161"/>
    </source>
</evidence>
<dbReference type="Pfam" id="PF25772">
    <property type="entry name" value="HEAT_RRP12_N"/>
    <property type="match status" value="1"/>
</dbReference>
<dbReference type="InterPro" id="IPR052087">
    <property type="entry name" value="RRP12"/>
</dbReference>
<dbReference type="Pfam" id="PF08161">
    <property type="entry name" value="RRP12_HEAT"/>
    <property type="match status" value="1"/>
</dbReference>
<evidence type="ECO:0000256" key="1">
    <source>
        <dbReference type="ARBA" id="ARBA00004123"/>
    </source>
</evidence>
<keyword evidence="3" id="KW-0539">Nucleus</keyword>
<dbReference type="InterPro" id="IPR016024">
    <property type="entry name" value="ARM-type_fold"/>
</dbReference>
<feature type="compositionally biased region" description="Basic residues" evidence="4">
    <location>
        <begin position="20"/>
        <end position="32"/>
    </location>
</feature>
<dbReference type="Proteomes" id="UP000678393">
    <property type="component" value="Unassembled WGS sequence"/>
</dbReference>
<feature type="region of interest" description="Disordered" evidence="4">
    <location>
        <begin position="1137"/>
        <end position="1280"/>
    </location>
</feature>
<evidence type="ECO:0000256" key="4">
    <source>
        <dbReference type="SAM" id="MobiDB-lite"/>
    </source>
</evidence>
<dbReference type="InterPro" id="IPR057860">
    <property type="entry name" value="HEAT_RRP12_N"/>
</dbReference>
<dbReference type="InterPro" id="IPR012978">
    <property type="entry name" value="HEAT_RRP12"/>
</dbReference>
<comment type="caution">
    <text evidence="7">The sequence shown here is derived from an EMBL/GenBank/DDBJ whole genome shotgun (WGS) entry which is preliminary data.</text>
</comment>
<feature type="compositionally biased region" description="Basic and acidic residues" evidence="4">
    <location>
        <begin position="1"/>
        <end position="11"/>
    </location>
</feature>
<organism evidence="7 8">
    <name type="scientific">Candidula unifasciata</name>
    <dbReference type="NCBI Taxonomy" id="100452"/>
    <lineage>
        <taxon>Eukaryota</taxon>
        <taxon>Metazoa</taxon>
        <taxon>Spiralia</taxon>
        <taxon>Lophotrochozoa</taxon>
        <taxon>Mollusca</taxon>
        <taxon>Gastropoda</taxon>
        <taxon>Heterobranchia</taxon>
        <taxon>Euthyneura</taxon>
        <taxon>Panpulmonata</taxon>
        <taxon>Eupulmonata</taxon>
        <taxon>Stylommatophora</taxon>
        <taxon>Helicina</taxon>
        <taxon>Helicoidea</taxon>
        <taxon>Geomitridae</taxon>
        <taxon>Candidula</taxon>
    </lineage>
</organism>
<comment type="subcellular location">
    <subcellularLocation>
        <location evidence="1">Nucleus</location>
    </subcellularLocation>
</comment>
<dbReference type="InterPro" id="IPR011989">
    <property type="entry name" value="ARM-like"/>
</dbReference>
<accession>A0A8S3YV60</accession>
<feature type="domain" description="RRP12 N-terminal HEAT" evidence="6">
    <location>
        <begin position="125"/>
        <end position="371"/>
    </location>
</feature>
<feature type="compositionally biased region" description="Basic residues" evidence="4">
    <location>
        <begin position="1103"/>
        <end position="1112"/>
    </location>
</feature>
<gene>
    <name evidence="7" type="ORF">CUNI_LOCUS5073</name>
</gene>
<feature type="compositionally biased region" description="Basic and acidic residues" evidence="4">
    <location>
        <begin position="1050"/>
        <end position="1062"/>
    </location>
</feature>
<dbReference type="Gene3D" id="1.25.10.10">
    <property type="entry name" value="Leucine-rich Repeat Variant"/>
    <property type="match status" value="2"/>
</dbReference>